<evidence type="ECO:0000256" key="1">
    <source>
        <dbReference type="ARBA" id="ARBA00004141"/>
    </source>
</evidence>
<keyword evidence="12" id="KW-1185">Reference proteome</keyword>
<feature type="transmembrane region" description="Helical" evidence="9">
    <location>
        <begin position="366"/>
        <end position="385"/>
    </location>
</feature>
<keyword evidence="4" id="KW-0050">Antiport</keyword>
<organism evidence="11 12">
    <name type="scientific">Ruania alkalisoli</name>
    <dbReference type="NCBI Taxonomy" id="2779775"/>
    <lineage>
        <taxon>Bacteria</taxon>
        <taxon>Bacillati</taxon>
        <taxon>Actinomycetota</taxon>
        <taxon>Actinomycetes</taxon>
        <taxon>Micrococcales</taxon>
        <taxon>Ruaniaceae</taxon>
        <taxon>Ruania</taxon>
    </lineage>
</organism>
<keyword evidence="7" id="KW-0406">Ion transport</keyword>
<protein>
    <submittedName>
        <fullName evidence="11">Cation:proton antiporter</fullName>
    </submittedName>
</protein>
<evidence type="ECO:0000256" key="9">
    <source>
        <dbReference type="SAM" id="Phobius"/>
    </source>
</evidence>
<evidence type="ECO:0000259" key="10">
    <source>
        <dbReference type="Pfam" id="PF00999"/>
    </source>
</evidence>
<dbReference type="PANTHER" id="PTHR43562:SF1">
    <property type="entry name" value="NA(+)_H(+) ANTIPORTER YJBQ-RELATED"/>
    <property type="match status" value="1"/>
</dbReference>
<evidence type="ECO:0000313" key="11">
    <source>
        <dbReference type="EMBL" id="QOR71062.1"/>
    </source>
</evidence>
<keyword evidence="6 9" id="KW-1133">Transmembrane helix</keyword>
<feature type="transmembrane region" description="Helical" evidence="9">
    <location>
        <begin position="32"/>
        <end position="51"/>
    </location>
</feature>
<evidence type="ECO:0000256" key="6">
    <source>
        <dbReference type="ARBA" id="ARBA00022989"/>
    </source>
</evidence>
<reference evidence="11 12" key="1">
    <citation type="submission" date="2020-10" db="EMBL/GenBank/DDBJ databases">
        <title>Haloactinobacterium sp. RN3S43, a bacterium isolated from saline soil.</title>
        <authorList>
            <person name="Sun J.-Q."/>
        </authorList>
    </citation>
    <scope>NUCLEOTIDE SEQUENCE [LARGE SCALE GENOMIC DNA]</scope>
    <source>
        <strain evidence="11 12">RN3S43</strain>
    </source>
</reference>
<feature type="transmembrane region" description="Helical" evidence="9">
    <location>
        <begin position="116"/>
        <end position="136"/>
    </location>
</feature>
<feature type="transmembrane region" description="Helical" evidence="9">
    <location>
        <begin position="225"/>
        <end position="249"/>
    </location>
</feature>
<accession>A0A7M1SWE5</accession>
<dbReference type="GO" id="GO:0015297">
    <property type="term" value="F:antiporter activity"/>
    <property type="evidence" value="ECO:0007669"/>
    <property type="project" value="UniProtKB-KW"/>
</dbReference>
<evidence type="ECO:0000256" key="2">
    <source>
        <dbReference type="ARBA" id="ARBA00005551"/>
    </source>
</evidence>
<evidence type="ECO:0000256" key="8">
    <source>
        <dbReference type="ARBA" id="ARBA00023136"/>
    </source>
</evidence>
<keyword evidence="8 9" id="KW-0472">Membrane</keyword>
<dbReference type="RefSeq" id="WP_193497731.1">
    <property type="nucleotide sequence ID" value="NZ_CP063169.1"/>
</dbReference>
<feature type="domain" description="Cation/H+ exchanger transmembrane" evidence="10">
    <location>
        <begin position="13"/>
        <end position="381"/>
    </location>
</feature>
<dbReference type="GO" id="GO:1902600">
    <property type="term" value="P:proton transmembrane transport"/>
    <property type="evidence" value="ECO:0007669"/>
    <property type="project" value="InterPro"/>
</dbReference>
<evidence type="ECO:0000256" key="3">
    <source>
        <dbReference type="ARBA" id="ARBA00022448"/>
    </source>
</evidence>
<name>A0A7M1SWE5_9MICO</name>
<dbReference type="KEGG" id="halt:IM660_01740"/>
<keyword evidence="5 9" id="KW-0812">Transmembrane</keyword>
<feature type="transmembrane region" description="Helical" evidence="9">
    <location>
        <begin position="294"/>
        <end position="314"/>
    </location>
</feature>
<comment type="similarity">
    <text evidence="2">Belongs to the monovalent cation:proton antiporter 2 (CPA2) transporter (TC 2.A.37) family.</text>
</comment>
<dbReference type="Gene3D" id="1.20.1530.20">
    <property type="match status" value="1"/>
</dbReference>
<evidence type="ECO:0000256" key="5">
    <source>
        <dbReference type="ARBA" id="ARBA00022692"/>
    </source>
</evidence>
<keyword evidence="3" id="KW-0813">Transport</keyword>
<evidence type="ECO:0000256" key="4">
    <source>
        <dbReference type="ARBA" id="ARBA00022449"/>
    </source>
</evidence>
<evidence type="ECO:0000256" key="7">
    <source>
        <dbReference type="ARBA" id="ARBA00023065"/>
    </source>
</evidence>
<dbReference type="InterPro" id="IPR038770">
    <property type="entry name" value="Na+/solute_symporter_sf"/>
</dbReference>
<dbReference type="PANTHER" id="PTHR43562">
    <property type="entry name" value="NAPA-TYPE SODIUM/HYDROGEN ANTIPORTER"/>
    <property type="match status" value="1"/>
</dbReference>
<dbReference type="Pfam" id="PF00999">
    <property type="entry name" value="Na_H_Exchanger"/>
    <property type="match status" value="1"/>
</dbReference>
<feature type="transmembrane region" description="Helical" evidence="9">
    <location>
        <begin position="175"/>
        <end position="196"/>
    </location>
</feature>
<dbReference type="Proteomes" id="UP000593758">
    <property type="component" value="Chromosome"/>
</dbReference>
<feature type="transmembrane region" description="Helical" evidence="9">
    <location>
        <begin position="90"/>
        <end position="110"/>
    </location>
</feature>
<sequence>MEIALVSLFWIMLAAVLAPVIASAIPRRAVPEVVLLIGAGIVLGPQVLDLAGTAHGVELVRELGLGMLFLLAGYEIETEELTSHRGKRSVLVWVVCFGLAVGVAGAAGLFADSAVAGFSVAIVLCATALGTLMPILRESGLTGTPVGRAVMNHGTIGEVGPVLAMAILLGARGTVASLGVLAVFVVAAVLIGRVPLRAQRVSSKVLQVIRYKSESTSQTTVRATMLLLAALLAVAAVLQLDIILGAFAAGFILRRVLPSGDEALERKLEGFGYGFLIPVFFVTSGMAIDPGAVAGAPGLLAILVVALLLVRGLPVFLGERFVGADRLGTREAAQVGLYSATSLPIIVAVTQVAVSAEAMPADVASLLVAAGAVSVLVMPLVAGALGGSEQGQHLAPVHRRE</sequence>
<dbReference type="AlphaFoldDB" id="A0A7M1SWE5"/>
<comment type="subcellular location">
    <subcellularLocation>
        <location evidence="1">Membrane</location>
        <topology evidence="1">Multi-pass membrane protein</topology>
    </subcellularLocation>
</comment>
<dbReference type="InterPro" id="IPR006153">
    <property type="entry name" value="Cation/H_exchanger_TM"/>
</dbReference>
<feature type="transmembrane region" description="Helical" evidence="9">
    <location>
        <begin position="335"/>
        <end position="354"/>
    </location>
</feature>
<dbReference type="GO" id="GO:0016020">
    <property type="term" value="C:membrane"/>
    <property type="evidence" value="ECO:0007669"/>
    <property type="project" value="UniProtKB-SubCell"/>
</dbReference>
<gene>
    <name evidence="11" type="ORF">IM660_01740</name>
</gene>
<proteinExistence type="inferred from homology"/>
<dbReference type="EMBL" id="CP063169">
    <property type="protein sequence ID" value="QOR71062.1"/>
    <property type="molecule type" value="Genomic_DNA"/>
</dbReference>
<evidence type="ECO:0000313" key="12">
    <source>
        <dbReference type="Proteomes" id="UP000593758"/>
    </source>
</evidence>